<name>A0ABQ5V9W6_9PROT</name>
<keyword evidence="4" id="KW-0812">Transmembrane</keyword>
<evidence type="ECO:0000259" key="5">
    <source>
        <dbReference type="PROSITE" id="PS51755"/>
    </source>
</evidence>
<keyword evidence="7" id="KW-1185">Reference proteome</keyword>
<dbReference type="SMART" id="SM00862">
    <property type="entry name" value="Trans_reg_C"/>
    <property type="match status" value="1"/>
</dbReference>
<dbReference type="CDD" id="cd00383">
    <property type="entry name" value="trans_reg_C"/>
    <property type="match status" value="1"/>
</dbReference>
<dbReference type="RefSeq" id="WP_431355929.1">
    <property type="nucleotide sequence ID" value="NZ_BSNK01000002.1"/>
</dbReference>
<organism evidence="6 7">
    <name type="scientific">Algimonas ampicilliniresistens</name>
    <dbReference type="NCBI Taxonomy" id="1298735"/>
    <lineage>
        <taxon>Bacteria</taxon>
        <taxon>Pseudomonadati</taxon>
        <taxon>Pseudomonadota</taxon>
        <taxon>Alphaproteobacteria</taxon>
        <taxon>Maricaulales</taxon>
        <taxon>Robiginitomaculaceae</taxon>
        <taxon>Algimonas</taxon>
    </lineage>
</organism>
<evidence type="ECO:0000256" key="3">
    <source>
        <dbReference type="SAM" id="MobiDB-lite"/>
    </source>
</evidence>
<comment type="caution">
    <text evidence="6">The sequence shown here is derived from an EMBL/GenBank/DDBJ whole genome shotgun (WGS) entry which is preliminary data.</text>
</comment>
<dbReference type="InterPro" id="IPR001867">
    <property type="entry name" value="OmpR/PhoB-type_DNA-bd"/>
</dbReference>
<reference evidence="6" key="1">
    <citation type="journal article" date="2014" name="Int. J. Syst. Evol. Microbiol.">
        <title>Complete genome of a new Firmicutes species belonging to the dominant human colonic microbiota ('Ruminococcus bicirculans') reveals two chromosomes and a selective capacity to utilize plant glucans.</title>
        <authorList>
            <consortium name="NISC Comparative Sequencing Program"/>
            <person name="Wegmann U."/>
            <person name="Louis P."/>
            <person name="Goesmann A."/>
            <person name="Henrissat B."/>
            <person name="Duncan S.H."/>
            <person name="Flint H.J."/>
        </authorList>
    </citation>
    <scope>NUCLEOTIDE SEQUENCE</scope>
    <source>
        <strain evidence="6">NBRC 108219</strain>
    </source>
</reference>
<protein>
    <recommendedName>
        <fullName evidence="5">OmpR/PhoB-type domain-containing protein</fullName>
    </recommendedName>
</protein>
<dbReference type="Gene3D" id="1.10.10.10">
    <property type="entry name" value="Winged helix-like DNA-binding domain superfamily/Winged helix DNA-binding domain"/>
    <property type="match status" value="1"/>
</dbReference>
<keyword evidence="1 2" id="KW-0238">DNA-binding</keyword>
<keyword evidence="4" id="KW-0472">Membrane</keyword>
<sequence>MRYSFKDLSIDITSRSVSRDGEALKLPELSFELLLALVQSAPAILSREQLSNTVWRKTHVSDETIAQRIKLLRKSLDDDPKNPRYIRTIRGRGYTLLGVVSGQAELFQTTVVPRFNMKAAIAVISFFCVSVTLIVLIPLESDAPTTEGVVSDINPSSKNKNKNKIGQIRGDERRAF</sequence>
<dbReference type="PROSITE" id="PS51755">
    <property type="entry name" value="OMPR_PHOB"/>
    <property type="match status" value="1"/>
</dbReference>
<dbReference type="InterPro" id="IPR016032">
    <property type="entry name" value="Sig_transdc_resp-reg_C-effctor"/>
</dbReference>
<feature type="transmembrane region" description="Helical" evidence="4">
    <location>
        <begin position="119"/>
        <end position="139"/>
    </location>
</feature>
<dbReference type="InterPro" id="IPR036388">
    <property type="entry name" value="WH-like_DNA-bd_sf"/>
</dbReference>
<dbReference type="Proteomes" id="UP001161391">
    <property type="component" value="Unassembled WGS sequence"/>
</dbReference>
<proteinExistence type="predicted"/>
<evidence type="ECO:0000256" key="4">
    <source>
        <dbReference type="SAM" id="Phobius"/>
    </source>
</evidence>
<evidence type="ECO:0000256" key="2">
    <source>
        <dbReference type="PROSITE-ProRule" id="PRU01091"/>
    </source>
</evidence>
<feature type="domain" description="OmpR/PhoB-type" evidence="5">
    <location>
        <begin position="1"/>
        <end position="98"/>
    </location>
</feature>
<dbReference type="SUPFAM" id="SSF46894">
    <property type="entry name" value="C-terminal effector domain of the bipartite response regulators"/>
    <property type="match status" value="1"/>
</dbReference>
<evidence type="ECO:0000313" key="7">
    <source>
        <dbReference type="Proteomes" id="UP001161391"/>
    </source>
</evidence>
<gene>
    <name evidence="6" type="ORF">GCM10007853_16580</name>
</gene>
<feature type="region of interest" description="Disordered" evidence="3">
    <location>
        <begin position="145"/>
        <end position="176"/>
    </location>
</feature>
<feature type="DNA-binding region" description="OmpR/PhoB-type" evidence="2">
    <location>
        <begin position="1"/>
        <end position="98"/>
    </location>
</feature>
<accession>A0ABQ5V9W6</accession>
<keyword evidence="4" id="KW-1133">Transmembrane helix</keyword>
<dbReference type="EMBL" id="BSNK01000002">
    <property type="protein sequence ID" value="GLQ23784.1"/>
    <property type="molecule type" value="Genomic_DNA"/>
</dbReference>
<evidence type="ECO:0000256" key="1">
    <source>
        <dbReference type="ARBA" id="ARBA00023125"/>
    </source>
</evidence>
<evidence type="ECO:0000313" key="6">
    <source>
        <dbReference type="EMBL" id="GLQ23784.1"/>
    </source>
</evidence>
<reference evidence="6" key="2">
    <citation type="submission" date="2023-01" db="EMBL/GenBank/DDBJ databases">
        <title>Draft genome sequence of Algimonas ampicilliniresistens strain NBRC 108219.</title>
        <authorList>
            <person name="Sun Q."/>
            <person name="Mori K."/>
        </authorList>
    </citation>
    <scope>NUCLEOTIDE SEQUENCE</scope>
    <source>
        <strain evidence="6">NBRC 108219</strain>
    </source>
</reference>
<dbReference type="Pfam" id="PF00486">
    <property type="entry name" value="Trans_reg_C"/>
    <property type="match status" value="1"/>
</dbReference>